<evidence type="ECO:0000256" key="3">
    <source>
        <dbReference type="ARBA" id="ARBA00022729"/>
    </source>
</evidence>
<protein>
    <recommendedName>
        <fullName evidence="9">VWFD domain-containing protein</fullName>
    </recommendedName>
</protein>
<evidence type="ECO:0000259" key="9">
    <source>
        <dbReference type="PROSITE" id="PS51233"/>
    </source>
</evidence>
<dbReference type="Proteomes" id="UP000694427">
    <property type="component" value="Unplaced"/>
</dbReference>
<dbReference type="InterPro" id="IPR036084">
    <property type="entry name" value="Ser_inhib-like_sf"/>
</dbReference>
<feature type="region of interest" description="Disordered" evidence="8">
    <location>
        <begin position="1108"/>
        <end position="1209"/>
    </location>
</feature>
<feature type="domain" description="VWFD" evidence="9">
    <location>
        <begin position="2442"/>
        <end position="2607"/>
    </location>
</feature>
<dbReference type="SMART" id="SM00215">
    <property type="entry name" value="VWC_out"/>
    <property type="match status" value="2"/>
</dbReference>
<feature type="region of interest" description="Disordered" evidence="8">
    <location>
        <begin position="1320"/>
        <end position="2396"/>
    </location>
</feature>
<keyword evidence="3" id="KW-0732">Signal</keyword>
<dbReference type="InterPro" id="IPR001007">
    <property type="entry name" value="VWF_dom"/>
</dbReference>
<keyword evidence="6" id="KW-1015">Disulfide bond</keyword>
<dbReference type="PANTHER" id="PTHR11339">
    <property type="entry name" value="EXTRACELLULAR MATRIX GLYCOPROTEIN RELATED"/>
    <property type="match status" value="1"/>
</dbReference>
<dbReference type="InterPro" id="IPR001846">
    <property type="entry name" value="VWF_type-D"/>
</dbReference>
<feature type="compositionally biased region" description="Pro residues" evidence="8">
    <location>
        <begin position="2381"/>
        <end position="2391"/>
    </location>
</feature>
<dbReference type="PROSITE" id="PS51233">
    <property type="entry name" value="VWFD"/>
    <property type="match status" value="4"/>
</dbReference>
<reference evidence="10" key="1">
    <citation type="submission" date="2025-08" db="UniProtKB">
        <authorList>
            <consortium name="Ensembl"/>
        </authorList>
    </citation>
    <scope>IDENTIFICATION</scope>
</reference>
<feature type="compositionally biased region" description="Low complexity" evidence="8">
    <location>
        <begin position="1865"/>
        <end position="1919"/>
    </location>
</feature>
<evidence type="ECO:0000256" key="5">
    <source>
        <dbReference type="ARBA" id="ARBA00023008"/>
    </source>
</evidence>
<evidence type="ECO:0000256" key="6">
    <source>
        <dbReference type="ARBA" id="ARBA00023157"/>
    </source>
</evidence>
<feature type="compositionally biased region" description="Low complexity" evidence="8">
    <location>
        <begin position="2102"/>
        <end position="2199"/>
    </location>
</feature>
<proteinExistence type="predicted"/>
<dbReference type="Pfam" id="PF23244">
    <property type="entry name" value="VWF"/>
    <property type="match status" value="1"/>
</dbReference>
<dbReference type="InterPro" id="IPR014853">
    <property type="entry name" value="VWF/SSPO/ZAN-like_Cys-rich_dom"/>
</dbReference>
<keyword evidence="7" id="KW-0325">Glycoprotein</keyword>
<organism evidence="10 11">
    <name type="scientific">Cyprinus carpio</name>
    <name type="common">Common carp</name>
    <dbReference type="NCBI Taxonomy" id="7962"/>
    <lineage>
        <taxon>Eukaryota</taxon>
        <taxon>Metazoa</taxon>
        <taxon>Chordata</taxon>
        <taxon>Craniata</taxon>
        <taxon>Vertebrata</taxon>
        <taxon>Euteleostomi</taxon>
        <taxon>Actinopterygii</taxon>
        <taxon>Neopterygii</taxon>
        <taxon>Teleostei</taxon>
        <taxon>Ostariophysi</taxon>
        <taxon>Cypriniformes</taxon>
        <taxon>Cyprinidae</taxon>
        <taxon>Cyprininae</taxon>
        <taxon>Cyprinus</taxon>
    </lineage>
</organism>
<evidence type="ECO:0000313" key="11">
    <source>
        <dbReference type="Proteomes" id="UP000694427"/>
    </source>
</evidence>
<evidence type="ECO:0000256" key="8">
    <source>
        <dbReference type="SAM" id="MobiDB-lite"/>
    </source>
</evidence>
<dbReference type="PANTHER" id="PTHR11339:SF371">
    <property type="entry name" value="MUCIN-2"/>
    <property type="match status" value="1"/>
</dbReference>
<feature type="compositionally biased region" description="Low complexity" evidence="8">
    <location>
        <begin position="1673"/>
        <end position="1857"/>
    </location>
</feature>
<evidence type="ECO:0000313" key="10">
    <source>
        <dbReference type="Ensembl" id="ENSCCRP00010006708.1"/>
    </source>
</evidence>
<feature type="compositionally biased region" description="Low complexity" evidence="8">
    <location>
        <begin position="1948"/>
        <end position="2094"/>
    </location>
</feature>
<dbReference type="InterPro" id="IPR025155">
    <property type="entry name" value="WxxW_domain"/>
</dbReference>
<dbReference type="Gene3D" id="2.10.25.10">
    <property type="entry name" value="Laminin"/>
    <property type="match status" value="2"/>
</dbReference>
<keyword evidence="2" id="KW-0964">Secreted</keyword>
<comment type="subcellular location">
    <subcellularLocation>
        <location evidence="1">Secreted</location>
    </subcellularLocation>
</comment>
<feature type="domain" description="VWFD" evidence="9">
    <location>
        <begin position="368"/>
        <end position="532"/>
    </location>
</feature>
<dbReference type="SMART" id="SM00832">
    <property type="entry name" value="C8"/>
    <property type="match status" value="3"/>
</dbReference>
<dbReference type="Pfam" id="PF13330">
    <property type="entry name" value="Mucin2_WxxW"/>
    <property type="match status" value="1"/>
</dbReference>
<evidence type="ECO:0000256" key="1">
    <source>
        <dbReference type="ARBA" id="ARBA00004613"/>
    </source>
</evidence>
<feature type="compositionally biased region" description="Low complexity" evidence="8">
    <location>
        <begin position="1927"/>
        <end position="1940"/>
    </location>
</feature>
<evidence type="ECO:0000256" key="4">
    <source>
        <dbReference type="ARBA" id="ARBA00022737"/>
    </source>
</evidence>
<dbReference type="Pfam" id="PF00094">
    <property type="entry name" value="VWD"/>
    <property type="match status" value="4"/>
</dbReference>
<keyword evidence="5" id="KW-0186">Copper</keyword>
<sequence>KTETNHNHVNNICSMWGNFHFKTFDGDVYQFPGTCEYNLVSDCQSLIRQFSVHVKRTEHNTGPKISRVSISINDIGVEFTEKQVVVNGEKVTLPVHVAGILVEENTIYTRLYSKMGITVMWNKEDAVMVELDSKYSNRTCGLCGDFNGVPVYSEFIESGKVGYTEFGNMHRVPNPTHVCEDPFENDDECSMSFSQQRADCADLLEDEKWSSCSWVLNPEPYIKACTNDICSSQPEDEDTSISALCATLSEYSRQCSHSGGTPPSWRTANFCAMKCPYNMVHSESGSPCMDTCSHKDTNELCEEHNIDGCFCPPGTVFDDISNTGCIPAEKCQCKHDRVYSSGEILHEDEEECICKEGNWICTSIPSPGLCTVEEGSHFTTFDGKEFTFHGDCNYVLSKDCKESKFIILGLIVPCSTHQTDTCLKSVVVLFNNDMKNCFSNSLTLFLSADFTVFMPSSFHIMLQTTFGLQVQVQLVPLMQVYITVDQSFQGKTCGICGNFNKVLSDDLETPQGVVEGTAVSFANAWKAQSNCPDRTERLDDPCSYSSDSEHFAEHWCSKMKDKESLFAKCHSTVNPDSYYKRCKYSSCTCEKSEDCLCTVFSSYARACAAKGIILQGWRDIVCKKYTENCPASQNYSYELQNCQHTCLSLASERQSCSVDFVPVDGCACPEGLYQDENGLCVPMEKCPCYQNGQKINPGKSVTIREEHCVCMNGKLHCRSWKTRILGCSSPKVYFNCSTAATDEHGLECAKTCLQQEVDCSGCQCPFGLLDDGRGHCVKPDYCPCKHDGLYYAPGAEITKDCNQCTCKRGKWKCTHNKCPGKCTIYGSGHYITFDQQRFGFRGDCSYIAAQDKCGNKNGKFRVITENMPCGTTGTTCSKAVKILLGRTLLQLSDGNVIAIDSTSGPKIKYTERNVGMYLVIDADIGLTVLWDRKTTVHIILEPQHMGDVCGLCGNFNGNGKDDFTTQGNLPTSNILEFVNSWKGSKCPDANPDSNPCLATPNRETWAKIQCSIIKDIKGPFIVCHNKVDPNPYYENCVKDSCACDTGGDCECFCTAVAAYAQACNEADVCVNWRTPEICRCYPKCPEDKPIFDEQNQICVIECIPPESTTSTAPTPTTTTKSTTTTPESTTSTPEPTTSSTPTTTTLTKYTTTTPEPTTSSTPIPPTTTGSTKTTQEPTTSSTPTPTTTTTSTTTTLEPTTSSTHTQTTTTEFSTTTPCMICWWTEWFNVYNPRLGGDDDLETYKNIAESGKEICDEPVDIECRAVGQPDMSFDDYINHSNQVAHCNVSYGLVCKKEQQTSRPYKCVDYEIRVYCCVPCSSTTSSTPTTTTSTKLTTSTPEPTTSFTPTPTTTIKPTTSTPETTTSSTPSPTTTTKLTTTPEPTTSSTPTPTTTTNLTTTTPEPTTSSTPTPTTTTITSTTTPEPATSSTPTPTTTTMSTTTTEPTTSPTPTPTTTTTSTTTTEPTTSPTPAPTTTTTSTTTSTPEPTTSSTPSLTTTTTSTTTTEPTTSSTPTPTTTTKSTTTTPEPTTSSTATLTTTTKSTTTTPEPTTSSTPSLSTTTTSTTTTEPTTSSTPTPTTTTTSTTTSTPEPTTSSTPTPTTTTSTTPTPEPTTSSTPTTTTKSTTSTPETTTSSTPTPSTTPRLTPTPAPPPSSDPTPTTTTSTTPTPEPTPSSTPTTTTKSTTSTPETTTSSTPPPTTTTMTTTTTPEPTTSSTPTPTTTTVSTTTTTEPTTSPTPAPTTTTTSTTTSTPEPTTSSTPPPTTTTMTTTTTPEPTTSSTPTPTTTTKLTTTTPELTTSSTPKPTTTTGSTTTTPEPATSSTATLTTTTTSTTTTQESATSSTPTPTSTTVSTTTTTEPTTPPTPAPTTTTPSTTTSTPEPTTSSPPTATTTTVSTTTTPEPTTSSTPTPTTTKTSTSSTPEPTPSSTPRPTTTKTSTSSTPEPTPSSTPRPTTTKTSTSSTPEPTPSSTRTPTTTTTPTPTTPAPTTSSTPTLTTTTKTTTTTPEPATSSTATLTTTTTSTTTTPKPTTSSTPTPTTTTSTTSTAAPTTSSAPTPTTTTTSTSSTPEPTTSTPEPTPSSTPTQTTTTKSTTTTPEPTTPSTPTPTTTTKLTTTTPELTTSSTHKPITTTGSTTTTPEPTTSSTPTTTTTTMSTTTTLEPTTSSTPTPTTTTKLTTTPEPTTSTSPTPTTTTPSTTTTPEPTTSPTPAPTTTTTSTTTTQEPTTSSTRTPTTTTVSTTTTTEPTTSSTTTQSTTTTPEPTTATTPTQTTTTTTPEPTTSSTPTPSTTTKPTTTPEPPTSSTPTPPPTTKPTTTTLEPTTSTPELIPSSAPTSTTTTKSTTTTPEPTTSPTPTPTTTTMTTTATPEPTTSSAPTPTTTASTTPTPEPTTSPTPTPTTTTSCIEDNIIEIIPFECPPLQNITCENGKEPVLVYDEHGCCQYYACDCFCEGWGDPHYITFDGHFYSYQGNCTYVLMEEIRPKFHLKIYIDSVYCDPVERVSCPRSIIVSYNNLVITLTNHNLIGGADLEVRLSRFGMNNIIPLLGVNITFGATGFGVNLPFQLFGNNTQGHCGTCNNNKADDCMIPGGILVDDCAVMADYWPASGVNGEICTPPTALPTVGGDKPTSKPCPVNPDSCHSHMSPDNFFKACEYDSCHMSNPAVVCTSLQTYARSCSQLGICIHWRNYTNLCIFEYNCEECICDKASKSIKCEPKKCPDVNPASCTEPGFVLVNVTDPSDPCCSKQFYVLLFAFSEPKKVCVHKNVEYEPGTDIPVVDCQECSCTWDVDPKTQFFKIKCGFVQCNEKCDPGYEYLDTNLDDCCGKCVQTHCIVSINGVDHILKVKSNGCDRITCTKVNGQFITNKYTVQCPPFNISNCQPVSTLYFIQTQMYSMDKKAMIHSCSCCTEESIDHRNVMLKCDNNSVIVRDYTYITNYYRWNYRTVFSSAIENEHILECNLFL</sequence>
<evidence type="ECO:0000256" key="2">
    <source>
        <dbReference type="ARBA" id="ARBA00022525"/>
    </source>
</evidence>
<dbReference type="CDD" id="cd19941">
    <property type="entry name" value="TIL"/>
    <property type="match status" value="2"/>
</dbReference>
<dbReference type="SMART" id="SM00216">
    <property type="entry name" value="VWD"/>
    <property type="match status" value="4"/>
</dbReference>
<feature type="compositionally biased region" description="Low complexity" evidence="8">
    <location>
        <begin position="2207"/>
        <end position="2290"/>
    </location>
</feature>
<dbReference type="SUPFAM" id="SSF57567">
    <property type="entry name" value="Serine protease inhibitors"/>
    <property type="match status" value="2"/>
</dbReference>
<keyword evidence="4" id="KW-0677">Repeat</keyword>
<dbReference type="InterPro" id="IPR002919">
    <property type="entry name" value="TIL_dom"/>
</dbReference>
<dbReference type="SUPFAM" id="SSF57603">
    <property type="entry name" value="FnI-like domain"/>
    <property type="match status" value="1"/>
</dbReference>
<feature type="domain" description="VWFD" evidence="9">
    <location>
        <begin position="820"/>
        <end position="997"/>
    </location>
</feature>
<evidence type="ECO:0000256" key="7">
    <source>
        <dbReference type="ARBA" id="ARBA00023180"/>
    </source>
</evidence>
<feature type="compositionally biased region" description="Low complexity" evidence="8">
    <location>
        <begin position="2307"/>
        <end position="2343"/>
    </location>
</feature>
<accession>A0A8C1GCA0</accession>
<feature type="domain" description="VWFD" evidence="9">
    <location>
        <begin position="11"/>
        <end position="180"/>
    </location>
</feature>
<keyword evidence="11" id="KW-1185">Reference proteome</keyword>
<feature type="compositionally biased region" description="Low complexity" evidence="8">
    <location>
        <begin position="1320"/>
        <end position="1643"/>
    </location>
</feature>
<reference evidence="10" key="2">
    <citation type="submission" date="2025-09" db="UniProtKB">
        <authorList>
            <consortium name="Ensembl"/>
        </authorList>
    </citation>
    <scope>IDENTIFICATION</scope>
</reference>
<feature type="compositionally biased region" description="Low complexity" evidence="8">
    <location>
        <begin position="2351"/>
        <end position="2380"/>
    </location>
</feature>
<dbReference type="Pfam" id="PF01826">
    <property type="entry name" value="TIL"/>
    <property type="match status" value="2"/>
</dbReference>
<dbReference type="Ensembl" id="ENSCCRT00010007254.1">
    <property type="protein sequence ID" value="ENSCCRP00010006708.1"/>
    <property type="gene ID" value="ENSCCRG00010002618.1"/>
</dbReference>
<dbReference type="Pfam" id="PF08742">
    <property type="entry name" value="C8"/>
    <property type="match status" value="4"/>
</dbReference>
<dbReference type="FunFam" id="2.10.25.10:FF:000674">
    <property type="entry name" value="Mucin-2"/>
    <property type="match status" value="1"/>
</dbReference>
<dbReference type="GO" id="GO:0005576">
    <property type="term" value="C:extracellular region"/>
    <property type="evidence" value="ECO:0007669"/>
    <property type="project" value="UniProtKB-SubCell"/>
</dbReference>
<name>A0A8C1GCA0_CYPCA</name>
<feature type="compositionally biased region" description="Pro residues" evidence="8">
    <location>
        <begin position="2291"/>
        <end position="2306"/>
    </location>
</feature>
<dbReference type="FunFam" id="2.10.25.10:FF:000153">
    <property type="entry name" value="MUC5B isoform 1"/>
    <property type="match status" value="1"/>
</dbReference>
<dbReference type="InterPro" id="IPR050780">
    <property type="entry name" value="Mucin_vWF_Thrombospondin_sf"/>
</dbReference>
<feature type="compositionally biased region" description="Low complexity" evidence="8">
    <location>
        <begin position="1655"/>
        <end position="1665"/>
    </location>
</feature>
<feature type="compositionally biased region" description="Pro residues" evidence="8">
    <location>
        <begin position="1644"/>
        <end position="1654"/>
    </location>
</feature>